<proteinExistence type="predicted"/>
<organism evidence="2">
    <name type="scientific">Siphoviridae sp. ctDyb2</name>
    <dbReference type="NCBI Taxonomy" id="2826201"/>
    <lineage>
        <taxon>Viruses</taxon>
        <taxon>Duplodnaviria</taxon>
        <taxon>Heunggongvirae</taxon>
        <taxon>Uroviricota</taxon>
        <taxon>Caudoviricetes</taxon>
    </lineage>
</organism>
<name>A0A8S5MDE9_9CAUD</name>
<accession>A0A8S5MDE9</accession>
<dbReference type="EMBL" id="BK014875">
    <property type="protein sequence ID" value="DAD79955.1"/>
    <property type="molecule type" value="Genomic_DNA"/>
</dbReference>
<evidence type="ECO:0000313" key="2">
    <source>
        <dbReference type="EMBL" id="DAD79955.1"/>
    </source>
</evidence>
<protein>
    <submittedName>
        <fullName evidence="2">Uncharacterized protein</fullName>
    </submittedName>
</protein>
<reference evidence="2" key="1">
    <citation type="journal article" date="2021" name="Proc. Natl. Acad. Sci. U.S.A.">
        <title>A Catalog of Tens of Thousands of Viruses from Human Metagenomes Reveals Hidden Associations with Chronic Diseases.</title>
        <authorList>
            <person name="Tisza M.J."/>
            <person name="Buck C.B."/>
        </authorList>
    </citation>
    <scope>NUCLEOTIDE SEQUENCE</scope>
    <source>
        <strain evidence="2">CtDyb2</strain>
    </source>
</reference>
<evidence type="ECO:0000256" key="1">
    <source>
        <dbReference type="SAM" id="MobiDB-lite"/>
    </source>
</evidence>
<sequence>MDQLPPPPVGVVAPRPSYHTSPTLTHRPHLPASACPAPASAGSAAACPPCCGEGLLAACLAGLPPLSRCVASAALARLSARC</sequence>
<feature type="region of interest" description="Disordered" evidence="1">
    <location>
        <begin position="1"/>
        <end position="23"/>
    </location>
</feature>